<dbReference type="GO" id="GO:0005737">
    <property type="term" value="C:cytoplasm"/>
    <property type="evidence" value="ECO:0007669"/>
    <property type="project" value="TreeGrafter"/>
</dbReference>
<dbReference type="PROSITE" id="PS00107">
    <property type="entry name" value="PROTEIN_KINASE_ATP"/>
    <property type="match status" value="1"/>
</dbReference>
<evidence type="ECO:0000256" key="11">
    <source>
        <dbReference type="PROSITE-ProRule" id="PRU10141"/>
    </source>
</evidence>
<sequence length="419" mass="48988">MEASFQREESKTQIQQTQDDFFYKITQLQNPKEFKIEVPATKKKYNVMVDVNSEIGFKGLPLEWERQFKELQISQLEIDKEPFEYLLMVNFIITEGFKKMQDKKTLYQKMSSICDKIMKADPFKYFKKIATIGTGGFGSVFLVEHIKTRRHFAMKMIKPEDESDLEDTLTEIALQNMASKEHRNIIRIYHSFEYKDSFYLVMEWMDGGDLSTMIKAIPGQIPEPVIAYICKQILLAIHMMHENSQIHRDLKPLNVMLSTQGELKIGDFGLAAQLFQESYNSKEIKGTPKWMAPEILLTKPYNSLVDVWSLGIILLELATGNNPYKNLTLSRIMHQMRNNDPPRLKGKDTAWSKEFRHFVNKCCLVKNPVERADTYRLMIHPFLKNADDEDHKDQFLFFLTEYYNNPKLKLNSTKVDLAT</sequence>
<evidence type="ECO:0000256" key="6">
    <source>
        <dbReference type="ARBA" id="ARBA00022741"/>
    </source>
</evidence>
<dbReference type="PANTHER" id="PTHR48012:SF10">
    <property type="entry name" value="FI20177P1"/>
    <property type="match status" value="1"/>
</dbReference>
<evidence type="ECO:0000313" key="13">
    <source>
        <dbReference type="EMBL" id="CDW74333.1"/>
    </source>
</evidence>
<evidence type="ECO:0000256" key="8">
    <source>
        <dbReference type="ARBA" id="ARBA00022840"/>
    </source>
</evidence>
<evidence type="ECO:0000256" key="1">
    <source>
        <dbReference type="ARBA" id="ARBA00008874"/>
    </source>
</evidence>
<dbReference type="PANTHER" id="PTHR48012">
    <property type="entry name" value="STERILE20-LIKE KINASE, ISOFORM B-RELATED"/>
    <property type="match status" value="1"/>
</dbReference>
<dbReference type="CDD" id="cd05122">
    <property type="entry name" value="PKc_STE"/>
    <property type="match status" value="1"/>
</dbReference>
<dbReference type="InterPro" id="IPR011009">
    <property type="entry name" value="Kinase-like_dom_sf"/>
</dbReference>
<accession>A0A078A0N8</accession>
<dbReference type="Gene3D" id="1.10.510.10">
    <property type="entry name" value="Transferase(Phosphotransferase) domain 1"/>
    <property type="match status" value="1"/>
</dbReference>
<evidence type="ECO:0000256" key="3">
    <source>
        <dbReference type="ARBA" id="ARBA00012513"/>
    </source>
</evidence>
<dbReference type="InParanoid" id="A0A078A0N8"/>
<dbReference type="PROSITE" id="PS50011">
    <property type="entry name" value="PROTEIN_KINASE_DOM"/>
    <property type="match status" value="1"/>
</dbReference>
<evidence type="ECO:0000259" key="12">
    <source>
        <dbReference type="PROSITE" id="PS50011"/>
    </source>
</evidence>
<comment type="similarity">
    <text evidence="1">Belongs to the protein kinase superfamily. STE Ser/Thr protein kinase family. STE20 subfamily.</text>
</comment>
<dbReference type="SMART" id="SM00220">
    <property type="entry name" value="S_TKc"/>
    <property type="match status" value="1"/>
</dbReference>
<dbReference type="Proteomes" id="UP000039865">
    <property type="component" value="Unassembled WGS sequence"/>
</dbReference>
<comment type="subunit">
    <text evidence="2">Monomer.</text>
</comment>
<dbReference type="EMBL" id="CCKQ01003221">
    <property type="protein sequence ID" value="CDW74333.1"/>
    <property type="molecule type" value="Genomic_DNA"/>
</dbReference>
<evidence type="ECO:0000256" key="10">
    <source>
        <dbReference type="ARBA" id="ARBA00048679"/>
    </source>
</evidence>
<reference evidence="13 14" key="1">
    <citation type="submission" date="2014-06" db="EMBL/GenBank/DDBJ databases">
        <authorList>
            <person name="Swart Estienne"/>
        </authorList>
    </citation>
    <scope>NUCLEOTIDE SEQUENCE [LARGE SCALE GENOMIC DNA]</scope>
    <source>
        <strain evidence="13 14">130c</strain>
    </source>
</reference>
<evidence type="ECO:0000256" key="4">
    <source>
        <dbReference type="ARBA" id="ARBA00022527"/>
    </source>
</evidence>
<feature type="binding site" evidence="11">
    <location>
        <position position="155"/>
    </location>
    <ligand>
        <name>ATP</name>
        <dbReference type="ChEBI" id="CHEBI:30616"/>
    </ligand>
</feature>
<proteinExistence type="inferred from homology"/>
<dbReference type="OrthoDB" id="8693905at2759"/>
<evidence type="ECO:0000256" key="2">
    <source>
        <dbReference type="ARBA" id="ARBA00011245"/>
    </source>
</evidence>
<keyword evidence="7 13" id="KW-0418">Kinase</keyword>
<keyword evidence="4" id="KW-0723">Serine/threonine-protein kinase</keyword>
<dbReference type="InterPro" id="IPR000719">
    <property type="entry name" value="Prot_kinase_dom"/>
</dbReference>
<evidence type="ECO:0000256" key="5">
    <source>
        <dbReference type="ARBA" id="ARBA00022679"/>
    </source>
</evidence>
<keyword evidence="5" id="KW-0808">Transferase</keyword>
<organism evidence="13 14">
    <name type="scientific">Stylonychia lemnae</name>
    <name type="common">Ciliate</name>
    <dbReference type="NCBI Taxonomy" id="5949"/>
    <lineage>
        <taxon>Eukaryota</taxon>
        <taxon>Sar</taxon>
        <taxon>Alveolata</taxon>
        <taxon>Ciliophora</taxon>
        <taxon>Intramacronucleata</taxon>
        <taxon>Spirotrichea</taxon>
        <taxon>Stichotrichia</taxon>
        <taxon>Sporadotrichida</taxon>
        <taxon>Oxytrichidae</taxon>
        <taxon>Stylonychinae</taxon>
        <taxon>Stylonychia</taxon>
    </lineage>
</organism>
<dbReference type="GO" id="GO:0004674">
    <property type="term" value="F:protein serine/threonine kinase activity"/>
    <property type="evidence" value="ECO:0007669"/>
    <property type="project" value="UniProtKB-KW"/>
</dbReference>
<dbReference type="GO" id="GO:0005524">
    <property type="term" value="F:ATP binding"/>
    <property type="evidence" value="ECO:0007669"/>
    <property type="project" value="UniProtKB-UniRule"/>
</dbReference>
<protein>
    <recommendedName>
        <fullName evidence="3">non-specific serine/threonine protein kinase</fullName>
        <ecNumber evidence="3">2.7.11.1</ecNumber>
    </recommendedName>
</protein>
<gene>
    <name evidence="13" type="primary">Contig18731.g19889</name>
    <name evidence="13" type="ORF">STYLEM_3328</name>
</gene>
<evidence type="ECO:0000256" key="7">
    <source>
        <dbReference type="ARBA" id="ARBA00022777"/>
    </source>
</evidence>
<name>A0A078A0N8_STYLE</name>
<feature type="domain" description="Protein kinase" evidence="12">
    <location>
        <begin position="126"/>
        <end position="383"/>
    </location>
</feature>
<dbReference type="Pfam" id="PF00069">
    <property type="entry name" value="Pkinase"/>
    <property type="match status" value="1"/>
</dbReference>
<dbReference type="InterPro" id="IPR017441">
    <property type="entry name" value="Protein_kinase_ATP_BS"/>
</dbReference>
<keyword evidence="6 11" id="KW-0547">Nucleotide-binding</keyword>
<dbReference type="FunFam" id="1.10.510.10:FF:000571">
    <property type="entry name" value="Maternal embryonic leucine zipper kinase"/>
    <property type="match status" value="1"/>
</dbReference>
<evidence type="ECO:0000256" key="9">
    <source>
        <dbReference type="ARBA" id="ARBA00047899"/>
    </source>
</evidence>
<comment type="catalytic activity">
    <reaction evidence="9">
        <text>L-threonyl-[protein] + ATP = O-phospho-L-threonyl-[protein] + ADP + H(+)</text>
        <dbReference type="Rhea" id="RHEA:46608"/>
        <dbReference type="Rhea" id="RHEA-COMP:11060"/>
        <dbReference type="Rhea" id="RHEA-COMP:11605"/>
        <dbReference type="ChEBI" id="CHEBI:15378"/>
        <dbReference type="ChEBI" id="CHEBI:30013"/>
        <dbReference type="ChEBI" id="CHEBI:30616"/>
        <dbReference type="ChEBI" id="CHEBI:61977"/>
        <dbReference type="ChEBI" id="CHEBI:456216"/>
        <dbReference type="EC" id="2.7.11.1"/>
    </reaction>
</comment>
<dbReference type="AlphaFoldDB" id="A0A078A0N8"/>
<keyword evidence="8 11" id="KW-0067">ATP-binding</keyword>
<keyword evidence="14" id="KW-1185">Reference proteome</keyword>
<dbReference type="EC" id="2.7.11.1" evidence="3"/>
<dbReference type="InterPro" id="IPR050629">
    <property type="entry name" value="STE20/SPS1-PAK"/>
</dbReference>
<comment type="catalytic activity">
    <reaction evidence="10">
        <text>L-seryl-[protein] + ATP = O-phospho-L-seryl-[protein] + ADP + H(+)</text>
        <dbReference type="Rhea" id="RHEA:17989"/>
        <dbReference type="Rhea" id="RHEA-COMP:9863"/>
        <dbReference type="Rhea" id="RHEA-COMP:11604"/>
        <dbReference type="ChEBI" id="CHEBI:15378"/>
        <dbReference type="ChEBI" id="CHEBI:29999"/>
        <dbReference type="ChEBI" id="CHEBI:30616"/>
        <dbReference type="ChEBI" id="CHEBI:83421"/>
        <dbReference type="ChEBI" id="CHEBI:456216"/>
        <dbReference type="EC" id="2.7.11.1"/>
    </reaction>
</comment>
<evidence type="ECO:0000313" key="14">
    <source>
        <dbReference type="Proteomes" id="UP000039865"/>
    </source>
</evidence>
<dbReference type="SUPFAM" id="SSF56112">
    <property type="entry name" value="Protein kinase-like (PK-like)"/>
    <property type="match status" value="1"/>
</dbReference>